<sequence>MSAFPTTPVEIERAMTGQFNGTHAILPSPTIQNHAAFLSRNQQGELECTWFGGSLEGKSDIAIYRSIFKANQWSEAEALTDDPGRSEQNPIIFRPSSQSTFLIHTAQPGGNQDQCVVRMREIGKTPRELPLPKGTFVRATPIVRNDGAWLLPLFHCTPQNGAKWTGKHDTASVAISQNKGSDWRIVPVPNSIGCVHMTIVPTDQPNHFFAFFRRRQADFIYRCESTDGGESWTSPVATQLPNNNSSIAAIRLTDGRLAICCNPINKDMSSDRRESLYDELGDDARPEAKGGCEVVWGVPRAPLVVAISEDNGDSFPLQVTVANSMGKCLSNDSLDGKNQELSYPAIMETLDGGIDVTFTLHRRAIAHVRLTPNQIGAKK</sequence>
<reference evidence="2" key="1">
    <citation type="submission" date="2022-11" db="EMBL/GenBank/DDBJ databases">
        <title>Marinomonas sp. nov., isolated from marine algae.</title>
        <authorList>
            <person name="Choi D.G."/>
            <person name="Kim J.M."/>
            <person name="Lee J.K."/>
            <person name="Baek J.H."/>
            <person name="Jeon C.O."/>
        </authorList>
    </citation>
    <scope>NUCLEOTIDE SEQUENCE</scope>
    <source>
        <strain evidence="2">KJ51-3</strain>
    </source>
</reference>
<protein>
    <submittedName>
        <fullName evidence="2">Exo-alpha-sialidase</fullName>
        <ecNumber evidence="2">3.2.1.18</ecNumber>
    </submittedName>
</protein>
<accession>A0ABT3KBD7</accession>
<keyword evidence="2" id="KW-0326">Glycosidase</keyword>
<keyword evidence="2" id="KW-0378">Hydrolase</keyword>
<feature type="domain" description="Sialidase" evidence="1">
    <location>
        <begin position="44"/>
        <end position="355"/>
    </location>
</feature>
<keyword evidence="3" id="KW-1185">Reference proteome</keyword>
<dbReference type="SUPFAM" id="SSF50939">
    <property type="entry name" value="Sialidases"/>
    <property type="match status" value="1"/>
</dbReference>
<dbReference type="CDD" id="cd15482">
    <property type="entry name" value="Sialidase_non-viral"/>
    <property type="match status" value="1"/>
</dbReference>
<dbReference type="GO" id="GO:0004308">
    <property type="term" value="F:exo-alpha-sialidase activity"/>
    <property type="evidence" value="ECO:0007669"/>
    <property type="project" value="UniProtKB-EC"/>
</dbReference>
<evidence type="ECO:0000259" key="1">
    <source>
        <dbReference type="Pfam" id="PF13088"/>
    </source>
</evidence>
<dbReference type="InterPro" id="IPR011040">
    <property type="entry name" value="Sialidase"/>
</dbReference>
<dbReference type="EC" id="3.2.1.18" evidence="2"/>
<name>A0ABT3KBD7_9GAMM</name>
<dbReference type="RefSeq" id="WP_265216954.1">
    <property type="nucleotide sequence ID" value="NZ_JAPEUL010000004.1"/>
</dbReference>
<evidence type="ECO:0000313" key="3">
    <source>
        <dbReference type="Proteomes" id="UP001431181"/>
    </source>
</evidence>
<dbReference type="Proteomes" id="UP001431181">
    <property type="component" value="Unassembled WGS sequence"/>
</dbReference>
<evidence type="ECO:0000313" key="2">
    <source>
        <dbReference type="EMBL" id="MCW4627854.1"/>
    </source>
</evidence>
<dbReference type="InterPro" id="IPR036278">
    <property type="entry name" value="Sialidase_sf"/>
</dbReference>
<organism evidence="2 3">
    <name type="scientific">Marinomonas rhodophyticola</name>
    <dbReference type="NCBI Taxonomy" id="2992803"/>
    <lineage>
        <taxon>Bacteria</taxon>
        <taxon>Pseudomonadati</taxon>
        <taxon>Pseudomonadota</taxon>
        <taxon>Gammaproteobacteria</taxon>
        <taxon>Oceanospirillales</taxon>
        <taxon>Oceanospirillaceae</taxon>
        <taxon>Marinomonas</taxon>
    </lineage>
</organism>
<dbReference type="EMBL" id="JAPEUL010000004">
    <property type="protein sequence ID" value="MCW4627854.1"/>
    <property type="molecule type" value="Genomic_DNA"/>
</dbReference>
<dbReference type="PANTHER" id="PTHR43752">
    <property type="entry name" value="BNR/ASP-BOX REPEAT FAMILY PROTEIN"/>
    <property type="match status" value="1"/>
</dbReference>
<dbReference type="Gene3D" id="2.120.10.10">
    <property type="match status" value="1"/>
</dbReference>
<dbReference type="Pfam" id="PF13088">
    <property type="entry name" value="BNR_2"/>
    <property type="match status" value="1"/>
</dbReference>
<dbReference type="PANTHER" id="PTHR43752:SF2">
    <property type="entry name" value="BNR_ASP-BOX REPEAT FAMILY PROTEIN"/>
    <property type="match status" value="1"/>
</dbReference>
<proteinExistence type="predicted"/>
<gene>
    <name evidence="2" type="ORF">ONZ52_01975</name>
</gene>
<comment type="caution">
    <text evidence="2">The sequence shown here is derived from an EMBL/GenBank/DDBJ whole genome shotgun (WGS) entry which is preliminary data.</text>
</comment>